<evidence type="ECO:0000313" key="1">
    <source>
        <dbReference type="EMBL" id="CAB9531983.1"/>
    </source>
</evidence>
<evidence type="ECO:0000313" key="2">
    <source>
        <dbReference type="Proteomes" id="UP001153069"/>
    </source>
</evidence>
<proteinExistence type="predicted"/>
<dbReference type="AlphaFoldDB" id="A0A9N8HYL8"/>
<reference evidence="1" key="1">
    <citation type="submission" date="2020-06" db="EMBL/GenBank/DDBJ databases">
        <authorList>
            <consortium name="Plant Systems Biology data submission"/>
        </authorList>
    </citation>
    <scope>NUCLEOTIDE SEQUENCE</scope>
    <source>
        <strain evidence="1">D6</strain>
    </source>
</reference>
<accession>A0A9N8HYL8</accession>
<keyword evidence="2" id="KW-1185">Reference proteome</keyword>
<gene>
    <name evidence="1" type="ORF">SEMRO_4557_G354240.1</name>
</gene>
<dbReference type="OrthoDB" id="47237at2759"/>
<name>A0A9N8HYL8_9STRA</name>
<dbReference type="EMBL" id="CAICTM010004555">
    <property type="protein sequence ID" value="CAB9531983.1"/>
    <property type="molecule type" value="Genomic_DNA"/>
</dbReference>
<sequence length="101" mass="11227">IVSIRLNQHSCGAPIEAPIANFIAKCGCVPLTRAALNSNKVRHEVVMNRDGTVNTDLDPMADYLLQIEASNKMHCASRNIFGFDGDRLLLKLTRRKAELYT</sequence>
<dbReference type="Proteomes" id="UP001153069">
    <property type="component" value="Unassembled WGS sequence"/>
</dbReference>
<organism evidence="1 2">
    <name type="scientific">Seminavis robusta</name>
    <dbReference type="NCBI Taxonomy" id="568900"/>
    <lineage>
        <taxon>Eukaryota</taxon>
        <taxon>Sar</taxon>
        <taxon>Stramenopiles</taxon>
        <taxon>Ochrophyta</taxon>
        <taxon>Bacillariophyta</taxon>
        <taxon>Bacillariophyceae</taxon>
        <taxon>Bacillariophycidae</taxon>
        <taxon>Naviculales</taxon>
        <taxon>Naviculaceae</taxon>
        <taxon>Seminavis</taxon>
    </lineage>
</organism>
<protein>
    <submittedName>
        <fullName evidence="1">Uncharacterized protein</fullName>
    </submittedName>
</protein>
<comment type="caution">
    <text evidence="1">The sequence shown here is derived from an EMBL/GenBank/DDBJ whole genome shotgun (WGS) entry which is preliminary data.</text>
</comment>
<feature type="non-terminal residue" evidence="1">
    <location>
        <position position="1"/>
    </location>
</feature>